<sequence length="288" mass="31234">MKDELKQLLPHDFPPLLRQIPDAPKKLYLRGELPSADLAWLCVVGSRALTPYGIAVCKHLIEGLRGYPIVVVSGLAYGADAAAHKAALEVGLPTVAVPGSGLSWNTLYPRANVNLAREILKAGGALLSEEEPETKAADWTFPKRNRIMAGLCKATLIIEAKELSGSLITARLTVEYNRELLVVPGSIFSEESRGTHQFLRLGASAVTSPEDILVALGIAKREGSETLSSLREDLSETEKRVIEIAHAPLSRNELIQALELPITDANILLSTMEIKGLIIEELGVVRIR</sequence>
<comment type="caution">
    <text evidence="3">The sequence shown here is derived from an EMBL/GenBank/DDBJ whole genome shotgun (WGS) entry which is preliminary data.</text>
</comment>
<dbReference type="NCBIfam" id="TIGR00732">
    <property type="entry name" value="dprA"/>
    <property type="match status" value="1"/>
</dbReference>
<accession>A0A1F6D9N1</accession>
<dbReference type="SUPFAM" id="SSF102405">
    <property type="entry name" value="MCP/YpsA-like"/>
    <property type="match status" value="1"/>
</dbReference>
<dbReference type="Pfam" id="PF02481">
    <property type="entry name" value="DNA_processg_A"/>
    <property type="match status" value="1"/>
</dbReference>
<comment type="similarity">
    <text evidence="1">Belongs to the DprA/Smf family.</text>
</comment>
<dbReference type="PANTHER" id="PTHR43022">
    <property type="entry name" value="PROTEIN SMF"/>
    <property type="match status" value="1"/>
</dbReference>
<evidence type="ECO:0000313" key="3">
    <source>
        <dbReference type="EMBL" id="OGG58061.1"/>
    </source>
</evidence>
<evidence type="ECO:0000259" key="2">
    <source>
        <dbReference type="Pfam" id="PF02481"/>
    </source>
</evidence>
<dbReference type="Gene3D" id="3.40.50.450">
    <property type="match status" value="1"/>
</dbReference>
<name>A0A1F6D9N1_9BACT</name>
<dbReference type="InterPro" id="IPR057666">
    <property type="entry name" value="DrpA_SLOG"/>
</dbReference>
<proteinExistence type="inferred from homology"/>
<dbReference type="PANTHER" id="PTHR43022:SF1">
    <property type="entry name" value="PROTEIN SMF"/>
    <property type="match status" value="1"/>
</dbReference>
<dbReference type="GO" id="GO:0009294">
    <property type="term" value="P:DNA-mediated transformation"/>
    <property type="evidence" value="ECO:0007669"/>
    <property type="project" value="InterPro"/>
</dbReference>
<reference evidence="3 4" key="1">
    <citation type="journal article" date="2016" name="Nat. Commun.">
        <title>Thousands of microbial genomes shed light on interconnected biogeochemical processes in an aquifer system.</title>
        <authorList>
            <person name="Anantharaman K."/>
            <person name="Brown C.T."/>
            <person name="Hug L.A."/>
            <person name="Sharon I."/>
            <person name="Castelle C.J."/>
            <person name="Probst A.J."/>
            <person name="Thomas B.C."/>
            <person name="Singh A."/>
            <person name="Wilkins M.J."/>
            <person name="Karaoz U."/>
            <person name="Brodie E.L."/>
            <person name="Williams K.H."/>
            <person name="Hubbard S.S."/>
            <person name="Banfield J.F."/>
        </authorList>
    </citation>
    <scope>NUCLEOTIDE SEQUENCE [LARGE SCALE GENOMIC DNA]</scope>
</reference>
<dbReference type="AlphaFoldDB" id="A0A1F6D9N1"/>
<dbReference type="Proteomes" id="UP000177958">
    <property type="component" value="Unassembled WGS sequence"/>
</dbReference>
<dbReference type="EMBL" id="MFKX01000007">
    <property type="protein sequence ID" value="OGG58061.1"/>
    <property type="molecule type" value="Genomic_DNA"/>
</dbReference>
<protein>
    <submittedName>
        <fullName evidence="3">DNA protecting protein DprA</fullName>
    </submittedName>
</protein>
<evidence type="ECO:0000256" key="1">
    <source>
        <dbReference type="ARBA" id="ARBA00006525"/>
    </source>
</evidence>
<feature type="domain" description="Smf/DprA SLOG" evidence="2">
    <location>
        <begin position="11"/>
        <end position="215"/>
    </location>
</feature>
<organism evidence="3 4">
    <name type="scientific">Candidatus Kaiserbacteria bacterium RIFCSPHIGHO2_01_FULL_55_17</name>
    <dbReference type="NCBI Taxonomy" id="1798484"/>
    <lineage>
        <taxon>Bacteria</taxon>
        <taxon>Candidatus Kaiseribacteriota</taxon>
    </lineage>
</organism>
<gene>
    <name evidence="3" type="ORF">A2853_01065</name>
</gene>
<dbReference type="InterPro" id="IPR003488">
    <property type="entry name" value="DprA"/>
</dbReference>
<evidence type="ECO:0000313" key="4">
    <source>
        <dbReference type="Proteomes" id="UP000177958"/>
    </source>
</evidence>